<dbReference type="GO" id="GO:0016747">
    <property type="term" value="F:acyltransferase activity, transferring groups other than amino-acyl groups"/>
    <property type="evidence" value="ECO:0007669"/>
    <property type="project" value="InterPro"/>
</dbReference>
<accession>A0A7D8AKT5</accession>
<feature type="transmembrane region" description="Helical" evidence="2">
    <location>
        <begin position="253"/>
        <end position="273"/>
    </location>
</feature>
<feature type="transmembrane region" description="Helical" evidence="2">
    <location>
        <begin position="32"/>
        <end position="50"/>
    </location>
</feature>
<name>A0A7D8AKT5_9MICO</name>
<feature type="domain" description="Acyltransferase 3" evidence="3">
    <location>
        <begin position="7"/>
        <end position="287"/>
    </location>
</feature>
<evidence type="ECO:0000256" key="2">
    <source>
        <dbReference type="SAM" id="Phobius"/>
    </source>
</evidence>
<keyword evidence="2" id="KW-1133">Transmembrane helix</keyword>
<feature type="transmembrane region" description="Helical" evidence="2">
    <location>
        <begin position="279"/>
        <end position="302"/>
    </location>
</feature>
<gene>
    <name evidence="4" type="ORF">FVO59_12730</name>
</gene>
<evidence type="ECO:0000313" key="5">
    <source>
        <dbReference type="Proteomes" id="UP000515708"/>
    </source>
</evidence>
<feature type="transmembrane region" description="Helical" evidence="2">
    <location>
        <begin position="138"/>
        <end position="156"/>
    </location>
</feature>
<keyword evidence="4" id="KW-0808">Transferase</keyword>
<dbReference type="RefSeq" id="WP_182252977.1">
    <property type="nucleotide sequence ID" value="NZ_CP043732.1"/>
</dbReference>
<keyword evidence="2" id="KW-0812">Transmembrane</keyword>
<dbReference type="Pfam" id="PF01757">
    <property type="entry name" value="Acyl_transf_3"/>
    <property type="match status" value="1"/>
</dbReference>
<keyword evidence="2" id="KW-0472">Membrane</keyword>
<feature type="transmembrane region" description="Helical" evidence="2">
    <location>
        <begin position="162"/>
        <end position="180"/>
    </location>
</feature>
<dbReference type="PANTHER" id="PTHR37312">
    <property type="entry name" value="MEMBRANE-BOUND ACYLTRANSFERASE YKRP-RELATED"/>
    <property type="match status" value="1"/>
</dbReference>
<feature type="transmembrane region" description="Helical" evidence="2">
    <location>
        <begin position="187"/>
        <end position="208"/>
    </location>
</feature>
<sequence>MTSRSGAIDAVRLLGCVAIVAGHVWTRDATAEILYTWHVPLFFFLAGWFWTPQRSMRTELSKRWRTLGKPYVAWVLLLSLTTCLLIVANRAEPDRLLGGLWGGSAALQPFTTIWFVSVLFFTAVLYRAISPLPAGWQWGLGIAGALLGALFGPQLAATPLSAGSAIGCLIYLLAGTALNRPGMNRRWLAATVVLAVSAVLIATGISRSMDVKFGDYGTPLLSSAVAVGISYALVVFSTIVFDRLEAAAPTASALARTALVIVLLHPLLLYVPGPDALRLAIGVLVPVIVGLLCLASPASEWLTGQPRRPRVRATASDRGECRAPGDPSSTRASRDT</sequence>
<evidence type="ECO:0000256" key="1">
    <source>
        <dbReference type="SAM" id="MobiDB-lite"/>
    </source>
</evidence>
<proteinExistence type="predicted"/>
<reference evidence="4 5" key="1">
    <citation type="journal article" date="2020" name="Front. Microbiol.">
        <title>Design of Bacterial Strain-Specific qPCR Assays Using NGS Data and Publicly Available Resources and Its Application to Track Biocontrol Strains.</title>
        <authorList>
            <person name="Hernandez I."/>
            <person name="Sant C."/>
            <person name="Martinez R."/>
            <person name="Fernandez C."/>
        </authorList>
    </citation>
    <scope>NUCLEOTIDE SEQUENCE [LARGE SCALE GENOMIC DNA]</scope>
    <source>
        <strain evidence="4 5">B24</strain>
    </source>
</reference>
<dbReference type="AlphaFoldDB" id="A0A7D8AKT5"/>
<organism evidence="4 5">
    <name type="scientific">Microbacterium esteraromaticum</name>
    <dbReference type="NCBI Taxonomy" id="57043"/>
    <lineage>
        <taxon>Bacteria</taxon>
        <taxon>Bacillati</taxon>
        <taxon>Actinomycetota</taxon>
        <taxon>Actinomycetes</taxon>
        <taxon>Micrococcales</taxon>
        <taxon>Microbacteriaceae</taxon>
        <taxon>Microbacterium</taxon>
    </lineage>
</organism>
<dbReference type="Proteomes" id="UP000515708">
    <property type="component" value="Chromosome"/>
</dbReference>
<feature type="transmembrane region" description="Helical" evidence="2">
    <location>
        <begin position="100"/>
        <end position="126"/>
    </location>
</feature>
<evidence type="ECO:0000313" key="4">
    <source>
        <dbReference type="EMBL" id="QMU97969.1"/>
    </source>
</evidence>
<feature type="transmembrane region" description="Helical" evidence="2">
    <location>
        <begin position="71"/>
        <end position="88"/>
    </location>
</feature>
<evidence type="ECO:0000259" key="3">
    <source>
        <dbReference type="Pfam" id="PF01757"/>
    </source>
</evidence>
<dbReference type="EMBL" id="CP043732">
    <property type="protein sequence ID" value="QMU97969.1"/>
    <property type="molecule type" value="Genomic_DNA"/>
</dbReference>
<feature type="region of interest" description="Disordered" evidence="1">
    <location>
        <begin position="305"/>
        <end position="336"/>
    </location>
</feature>
<dbReference type="PANTHER" id="PTHR37312:SF1">
    <property type="entry name" value="MEMBRANE-BOUND ACYLTRANSFERASE YKRP-RELATED"/>
    <property type="match status" value="1"/>
</dbReference>
<dbReference type="InterPro" id="IPR052734">
    <property type="entry name" value="Nod_factor_acetyltransferase"/>
</dbReference>
<protein>
    <submittedName>
        <fullName evidence="4">Acyltransferase</fullName>
    </submittedName>
</protein>
<feature type="compositionally biased region" description="Polar residues" evidence="1">
    <location>
        <begin position="327"/>
        <end position="336"/>
    </location>
</feature>
<dbReference type="InterPro" id="IPR002656">
    <property type="entry name" value="Acyl_transf_3_dom"/>
</dbReference>
<feature type="transmembrane region" description="Helical" evidence="2">
    <location>
        <begin position="220"/>
        <end position="241"/>
    </location>
</feature>
<keyword evidence="4" id="KW-0012">Acyltransferase</keyword>